<name>A0A2Z4J9L6_9ACTN</name>
<comment type="similarity">
    <text evidence="1">Belongs to the short-chain dehydrogenases/reductases (SDR) family.</text>
</comment>
<dbReference type="InterPro" id="IPR020904">
    <property type="entry name" value="Sc_DH/Rdtase_CS"/>
</dbReference>
<dbReference type="PRINTS" id="PR00080">
    <property type="entry name" value="SDRFAMILY"/>
</dbReference>
<keyword evidence="5" id="KW-1185">Reference proteome</keyword>
<evidence type="ECO:0000256" key="1">
    <source>
        <dbReference type="ARBA" id="ARBA00006484"/>
    </source>
</evidence>
<dbReference type="Pfam" id="PF13561">
    <property type="entry name" value="adh_short_C2"/>
    <property type="match status" value="1"/>
</dbReference>
<dbReference type="RefSeq" id="WP_112441213.1">
    <property type="nucleotide sequence ID" value="NZ_CBDRHE010000078.1"/>
</dbReference>
<evidence type="ECO:0000259" key="3">
    <source>
        <dbReference type="SMART" id="SM00822"/>
    </source>
</evidence>
<dbReference type="GO" id="GO:0019290">
    <property type="term" value="P:siderophore biosynthetic process"/>
    <property type="evidence" value="ECO:0007669"/>
    <property type="project" value="InterPro"/>
</dbReference>
<gene>
    <name evidence="4" type="ORF">DN051_37355</name>
</gene>
<dbReference type="InterPro" id="IPR057326">
    <property type="entry name" value="KR_dom"/>
</dbReference>
<dbReference type="InterPro" id="IPR036291">
    <property type="entry name" value="NAD(P)-bd_dom_sf"/>
</dbReference>
<dbReference type="Gene3D" id="3.40.50.720">
    <property type="entry name" value="NAD(P)-binding Rossmann-like Domain"/>
    <property type="match status" value="1"/>
</dbReference>
<dbReference type="GO" id="GO:0016616">
    <property type="term" value="F:oxidoreductase activity, acting on the CH-OH group of donors, NAD or NADP as acceptor"/>
    <property type="evidence" value="ECO:0007669"/>
    <property type="project" value="TreeGrafter"/>
</dbReference>
<dbReference type="PROSITE" id="PS00061">
    <property type="entry name" value="ADH_SHORT"/>
    <property type="match status" value="1"/>
</dbReference>
<dbReference type="InterPro" id="IPR002347">
    <property type="entry name" value="SDR_fam"/>
</dbReference>
<feature type="domain" description="Ketoreductase" evidence="3">
    <location>
        <begin position="11"/>
        <end position="186"/>
    </location>
</feature>
<dbReference type="InterPro" id="IPR003560">
    <property type="entry name" value="DHB_DH"/>
</dbReference>
<keyword evidence="2" id="KW-0560">Oxidoreductase</keyword>
<reference evidence="4 5" key="1">
    <citation type="journal article" date="2019" name="Int. J. Syst. Evol. Microbiol.">
        <title>Streptomyces cadmiisoli sp. nov., a novel actinomycete isolated from cadmium-contaminated soil.</title>
        <authorList>
            <person name="Li K."/>
            <person name="Tang X."/>
            <person name="Zhao J."/>
            <person name="Guo Y."/>
            <person name="Tang Y."/>
            <person name="Gao J."/>
        </authorList>
    </citation>
    <scope>NUCLEOTIDE SEQUENCE [LARGE SCALE GENOMIC DNA]</scope>
    <source>
        <strain evidence="4 5">ZFG47</strain>
    </source>
</reference>
<dbReference type="EMBL" id="CP030073">
    <property type="protein sequence ID" value="AWW41627.1"/>
    <property type="molecule type" value="Genomic_DNA"/>
</dbReference>
<evidence type="ECO:0000256" key="2">
    <source>
        <dbReference type="ARBA" id="ARBA00023002"/>
    </source>
</evidence>
<evidence type="ECO:0000313" key="5">
    <source>
        <dbReference type="Proteomes" id="UP000249616"/>
    </source>
</evidence>
<dbReference type="SUPFAM" id="SSF51735">
    <property type="entry name" value="NAD(P)-binding Rossmann-fold domains"/>
    <property type="match status" value="1"/>
</dbReference>
<dbReference type="AlphaFoldDB" id="A0A2Z4J9L6"/>
<dbReference type="Proteomes" id="UP000249616">
    <property type="component" value="Chromosome"/>
</dbReference>
<dbReference type="PANTHER" id="PTHR42760:SF115">
    <property type="entry name" value="3-OXOACYL-[ACYL-CARRIER-PROTEIN] REDUCTASE FABG"/>
    <property type="match status" value="1"/>
</dbReference>
<sequence length="258" mass="26438">MDVELGEFAGQCAVVTGARGAIGSAIVKQLAVRGAHVVAVDRREPVNPAPPSSCGRIVEVRGDVTRPTDVRQVLNIAQDQVGPVGLLVNAAGVLYGGPVAKAQLAEWEHTFAVNATGVFLMSQAAAAGMAERGRGAIVTVASNASDLARTGMAAYAASKAAATAFTRCLGLELAGYGVRCNTVAPGSTDTPMLTGLWADAEDARRHSVDGVLAEFRPGIPTGRVAVPDDIADAVVFLLSDRARHITLQTLTVDGGASL</sequence>
<dbReference type="PANTHER" id="PTHR42760">
    <property type="entry name" value="SHORT-CHAIN DEHYDROGENASES/REDUCTASES FAMILY MEMBER"/>
    <property type="match status" value="1"/>
</dbReference>
<evidence type="ECO:0000313" key="4">
    <source>
        <dbReference type="EMBL" id="AWW41627.1"/>
    </source>
</evidence>
<organism evidence="4 5">
    <name type="scientific">Streptomyces cadmiisoli</name>
    <dbReference type="NCBI Taxonomy" id="2184053"/>
    <lineage>
        <taxon>Bacteria</taxon>
        <taxon>Bacillati</taxon>
        <taxon>Actinomycetota</taxon>
        <taxon>Actinomycetes</taxon>
        <taxon>Kitasatosporales</taxon>
        <taxon>Streptomycetaceae</taxon>
        <taxon>Streptomyces</taxon>
        <taxon>Streptomyces aurantiacus group</taxon>
    </lineage>
</organism>
<dbReference type="KEGG" id="scad:DN051_37355"/>
<dbReference type="FunFam" id="3.40.50.720:FF:000084">
    <property type="entry name" value="Short-chain dehydrogenase reductase"/>
    <property type="match status" value="1"/>
</dbReference>
<dbReference type="PRINTS" id="PR01397">
    <property type="entry name" value="DHBDHDRGNASE"/>
</dbReference>
<dbReference type="SMART" id="SM00822">
    <property type="entry name" value="PKS_KR"/>
    <property type="match status" value="1"/>
</dbReference>
<protein>
    <submittedName>
        <fullName evidence="4">2,3-dihydro-2,3-dihydroxybenzoate dehydrogenase</fullName>
    </submittedName>
</protein>
<proteinExistence type="inferred from homology"/>
<dbReference type="GO" id="GO:0008667">
    <property type="term" value="F:2,3-dihydro-2,3-dihydroxybenzoate dehydrogenase activity"/>
    <property type="evidence" value="ECO:0007669"/>
    <property type="project" value="InterPro"/>
</dbReference>
<accession>A0A2Z4J9L6</accession>